<gene>
    <name evidence="2" type="ORF">MCOR_12755</name>
</gene>
<proteinExistence type="predicted"/>
<dbReference type="AlphaFoldDB" id="A0A6J8AXW1"/>
<evidence type="ECO:0000313" key="2">
    <source>
        <dbReference type="EMBL" id="CAC5375911.1"/>
    </source>
</evidence>
<organism evidence="2 3">
    <name type="scientific">Mytilus coruscus</name>
    <name type="common">Sea mussel</name>
    <dbReference type="NCBI Taxonomy" id="42192"/>
    <lineage>
        <taxon>Eukaryota</taxon>
        <taxon>Metazoa</taxon>
        <taxon>Spiralia</taxon>
        <taxon>Lophotrochozoa</taxon>
        <taxon>Mollusca</taxon>
        <taxon>Bivalvia</taxon>
        <taxon>Autobranchia</taxon>
        <taxon>Pteriomorphia</taxon>
        <taxon>Mytilida</taxon>
        <taxon>Mytiloidea</taxon>
        <taxon>Mytilidae</taxon>
        <taxon>Mytilinae</taxon>
        <taxon>Mytilus</taxon>
    </lineage>
</organism>
<dbReference type="EMBL" id="CACVKT020002165">
    <property type="protein sequence ID" value="CAC5375911.1"/>
    <property type="molecule type" value="Genomic_DNA"/>
</dbReference>
<feature type="compositionally biased region" description="Basic residues" evidence="1">
    <location>
        <begin position="55"/>
        <end position="68"/>
    </location>
</feature>
<accession>A0A6J8AXW1</accession>
<evidence type="ECO:0000313" key="3">
    <source>
        <dbReference type="Proteomes" id="UP000507470"/>
    </source>
</evidence>
<sequence length="254" mass="28612">MELPIDLKALFATMKLEGKEPERKFTASSNQVTVQLTWIKAKETDTTSRNPKPGLQKKHKPPSTRRRNAERFTQWMDSKKAVASAATPVTTTSTSVDNTCQTQARDTVIGIPLIPTKYRGEPEGINIKTDIVTSPYNSQKACHGHYFYTPSKPRSKRSRIDFTEGFDIDGPDLLCTTSHTSPISMPDPEAIQTAFALQERPDTPYQPQPPGRSKMKGKRTADPTLQEKVIVVHNIYQDSRTIKPNINQKSNYFY</sequence>
<feature type="region of interest" description="Disordered" evidence="1">
    <location>
        <begin position="201"/>
        <end position="222"/>
    </location>
</feature>
<reference evidence="2 3" key="1">
    <citation type="submission" date="2020-06" db="EMBL/GenBank/DDBJ databases">
        <authorList>
            <person name="Li R."/>
            <person name="Bekaert M."/>
        </authorList>
    </citation>
    <scope>NUCLEOTIDE SEQUENCE [LARGE SCALE GENOMIC DNA]</scope>
    <source>
        <strain evidence="3">wild</strain>
    </source>
</reference>
<keyword evidence="3" id="KW-1185">Reference proteome</keyword>
<dbReference type="Proteomes" id="UP000507470">
    <property type="component" value="Unassembled WGS sequence"/>
</dbReference>
<protein>
    <submittedName>
        <fullName evidence="2">Uncharacterized protein</fullName>
    </submittedName>
</protein>
<name>A0A6J8AXW1_MYTCO</name>
<feature type="region of interest" description="Disordered" evidence="1">
    <location>
        <begin position="42"/>
        <end position="68"/>
    </location>
</feature>
<evidence type="ECO:0000256" key="1">
    <source>
        <dbReference type="SAM" id="MobiDB-lite"/>
    </source>
</evidence>